<evidence type="ECO:0000313" key="2">
    <source>
        <dbReference type="EMBL" id="PNX54917.1"/>
    </source>
</evidence>
<sequence length="314" mass="36212">MNLSSYDDDRIHMIGRTQRTKRIPARLNDCEITQDNAVNDEGDLIHFALLADSEPVNFRDALKSNIWKKAMEEELKSIEKNQTWKLVVLPYKKKKIDVKSVFKVKLNPDGTISKHKARLVARGFLQKHGIDYNEIFAPVARFEIVRLVVSLSCKNKWLMYHLDVKSAFLNGPLEEEVFVSQHPGFEIKGKETMVYKLHKALYGLKQAPRAWNNKIDEFLIQIGFKKCIVEFGVYVQNFKTGEAIIICLYVDDLLLTGMEFSKLKDGIVMHQQKYIGELLEKFEMNGCNPISNPSETNTKLDECNNEEKVDSTMF</sequence>
<evidence type="ECO:0000259" key="1">
    <source>
        <dbReference type="Pfam" id="PF07727"/>
    </source>
</evidence>
<dbReference type="Proteomes" id="UP000236291">
    <property type="component" value="Unassembled WGS sequence"/>
</dbReference>
<feature type="non-terminal residue" evidence="2">
    <location>
        <position position="314"/>
    </location>
</feature>
<dbReference type="InterPro" id="IPR043502">
    <property type="entry name" value="DNA/RNA_pol_sf"/>
</dbReference>
<evidence type="ECO:0000313" key="3">
    <source>
        <dbReference type="Proteomes" id="UP000236291"/>
    </source>
</evidence>
<protein>
    <submittedName>
        <fullName evidence="2">Copia-type polyprotein</fullName>
    </submittedName>
</protein>
<accession>A0A2K3JLL8</accession>
<dbReference type="EMBL" id="ASHM01069580">
    <property type="protein sequence ID" value="PNX54917.1"/>
    <property type="molecule type" value="Genomic_DNA"/>
</dbReference>
<reference evidence="2 3" key="1">
    <citation type="journal article" date="2014" name="Am. J. Bot.">
        <title>Genome assembly and annotation for red clover (Trifolium pratense; Fabaceae).</title>
        <authorList>
            <person name="Istvanek J."/>
            <person name="Jaros M."/>
            <person name="Krenek A."/>
            <person name="Repkova J."/>
        </authorList>
    </citation>
    <scope>NUCLEOTIDE SEQUENCE [LARGE SCALE GENOMIC DNA]</scope>
    <source>
        <strain evidence="3">cv. Tatra</strain>
        <tissue evidence="2">Young leaves</tissue>
    </source>
</reference>
<gene>
    <name evidence="2" type="ORF">L195_g048540</name>
</gene>
<reference evidence="2 3" key="2">
    <citation type="journal article" date="2017" name="Front. Plant Sci.">
        <title>Gene Classification and Mining of Molecular Markers Useful in Red Clover (Trifolium pratense) Breeding.</title>
        <authorList>
            <person name="Istvanek J."/>
            <person name="Dluhosova J."/>
            <person name="Dluhos P."/>
            <person name="Patkova L."/>
            <person name="Nedelnik J."/>
            <person name="Repkova J."/>
        </authorList>
    </citation>
    <scope>NUCLEOTIDE SEQUENCE [LARGE SCALE GENOMIC DNA]</scope>
    <source>
        <strain evidence="3">cv. Tatra</strain>
        <tissue evidence="2">Young leaves</tissue>
    </source>
</reference>
<dbReference type="Pfam" id="PF07727">
    <property type="entry name" value="RVT_2"/>
    <property type="match status" value="1"/>
</dbReference>
<dbReference type="SUPFAM" id="SSF56672">
    <property type="entry name" value="DNA/RNA polymerases"/>
    <property type="match status" value="1"/>
</dbReference>
<dbReference type="InterPro" id="IPR013103">
    <property type="entry name" value="RVT_2"/>
</dbReference>
<organism evidence="2 3">
    <name type="scientific">Trifolium pratense</name>
    <name type="common">Red clover</name>
    <dbReference type="NCBI Taxonomy" id="57577"/>
    <lineage>
        <taxon>Eukaryota</taxon>
        <taxon>Viridiplantae</taxon>
        <taxon>Streptophyta</taxon>
        <taxon>Embryophyta</taxon>
        <taxon>Tracheophyta</taxon>
        <taxon>Spermatophyta</taxon>
        <taxon>Magnoliopsida</taxon>
        <taxon>eudicotyledons</taxon>
        <taxon>Gunneridae</taxon>
        <taxon>Pentapetalae</taxon>
        <taxon>rosids</taxon>
        <taxon>fabids</taxon>
        <taxon>Fabales</taxon>
        <taxon>Fabaceae</taxon>
        <taxon>Papilionoideae</taxon>
        <taxon>50 kb inversion clade</taxon>
        <taxon>NPAAA clade</taxon>
        <taxon>Hologalegina</taxon>
        <taxon>IRL clade</taxon>
        <taxon>Trifolieae</taxon>
        <taxon>Trifolium</taxon>
    </lineage>
</organism>
<name>A0A2K3JLL8_TRIPR</name>
<dbReference type="AlphaFoldDB" id="A0A2K3JLL8"/>
<comment type="caution">
    <text evidence="2">The sequence shown here is derived from an EMBL/GenBank/DDBJ whole genome shotgun (WGS) entry which is preliminary data.</text>
</comment>
<dbReference type="STRING" id="57577.A0A2K3JLL8"/>
<proteinExistence type="predicted"/>
<feature type="domain" description="Reverse transcriptase Ty1/copia-type" evidence="1">
    <location>
        <begin position="81"/>
        <end position="265"/>
    </location>
</feature>